<comment type="caution">
    <text evidence="1">The sequence shown here is derived from an EMBL/GenBank/DDBJ whole genome shotgun (WGS) entry which is preliminary data.</text>
</comment>
<name>A0ABP9PQ22_9BACT</name>
<keyword evidence="2" id="KW-1185">Reference proteome</keyword>
<reference evidence="2" key="1">
    <citation type="journal article" date="2019" name="Int. J. Syst. Evol. Microbiol.">
        <title>The Global Catalogue of Microorganisms (GCM) 10K type strain sequencing project: providing services to taxonomists for standard genome sequencing and annotation.</title>
        <authorList>
            <consortium name="The Broad Institute Genomics Platform"/>
            <consortium name="The Broad Institute Genome Sequencing Center for Infectious Disease"/>
            <person name="Wu L."/>
            <person name="Ma J."/>
        </authorList>
    </citation>
    <scope>NUCLEOTIDE SEQUENCE [LARGE SCALE GENOMIC DNA]</scope>
    <source>
        <strain evidence="2">JCM 18053</strain>
    </source>
</reference>
<proteinExistence type="predicted"/>
<dbReference type="Proteomes" id="UP001499852">
    <property type="component" value="Unassembled WGS sequence"/>
</dbReference>
<dbReference type="Gene3D" id="3.30.1460.10">
    <property type="match status" value="1"/>
</dbReference>
<dbReference type="InterPro" id="IPR012673">
    <property type="entry name" value="T3SS_SynN"/>
</dbReference>
<evidence type="ECO:0000313" key="2">
    <source>
        <dbReference type="Proteomes" id="UP001499852"/>
    </source>
</evidence>
<sequence>MTLISDTVAEFGRSIGMSDLVLREDGTLVLDMERLGVLAIELIGESRESVSLSLMRRIEPPDSAACARLLELCHYRNPAPFPARAGLAREGELLFAIRMDAYQFTLPNVHQALDWLTGLQDQSSTFTRPK</sequence>
<evidence type="ECO:0008006" key="3">
    <source>
        <dbReference type="Google" id="ProtNLM"/>
    </source>
</evidence>
<dbReference type="EMBL" id="BAABIA010000015">
    <property type="protein sequence ID" value="GAA5149702.1"/>
    <property type="molecule type" value="Genomic_DNA"/>
</dbReference>
<evidence type="ECO:0000313" key="1">
    <source>
        <dbReference type="EMBL" id="GAA5149702.1"/>
    </source>
</evidence>
<organism evidence="1 2">
    <name type="scientific">Prosthecobacter algae</name>
    <dbReference type="NCBI Taxonomy" id="1144682"/>
    <lineage>
        <taxon>Bacteria</taxon>
        <taxon>Pseudomonadati</taxon>
        <taxon>Verrucomicrobiota</taxon>
        <taxon>Verrucomicrobiia</taxon>
        <taxon>Verrucomicrobiales</taxon>
        <taxon>Verrucomicrobiaceae</taxon>
        <taxon>Prosthecobacter</taxon>
    </lineage>
</organism>
<dbReference type="CDD" id="cd17031">
    <property type="entry name" value="T3SC_IA_SycN-like"/>
    <property type="match status" value="1"/>
</dbReference>
<accession>A0ABP9PQ22</accession>
<gene>
    <name evidence="1" type="ORF">GCM10023213_47760</name>
</gene>
<dbReference type="RefSeq" id="WP_345738942.1">
    <property type="nucleotide sequence ID" value="NZ_BAABIA010000015.1"/>
</dbReference>
<dbReference type="SUPFAM" id="SSF69635">
    <property type="entry name" value="Type III secretory system chaperone-like"/>
    <property type="match status" value="1"/>
</dbReference>
<protein>
    <recommendedName>
        <fullName evidence="3">Type III secretion chaperone SycN</fullName>
    </recommendedName>
</protein>
<dbReference type="Pfam" id="PF21665">
    <property type="entry name" value="Type_III_SycN"/>
    <property type="match status" value="1"/>
</dbReference>